<protein>
    <submittedName>
        <fullName evidence="1">Uncharacterized protein</fullName>
    </submittedName>
</protein>
<sequence length="89" mass="9937">MSRKKVNCPMNELTNLRLIWKYLMEHWKVSASLGIPADCSCLGLVAIIKVFTKGVIGTWGRPIDVLDQTLRFGRPGLRGRIAPLSAIED</sequence>
<dbReference type="HOGENOM" id="CLU_2455827_0_0_1"/>
<reference key="1">
    <citation type="submission" date="2007-01" db="EMBL/GenBank/DDBJ databases">
        <title>The Genome Sequence of Puccinia graminis f. sp. tritici Strain CRL 75-36-700-3.</title>
        <authorList>
            <consortium name="The Broad Institute Genome Sequencing Platform"/>
            <person name="Birren B."/>
            <person name="Lander E."/>
            <person name="Galagan J."/>
            <person name="Nusbaum C."/>
            <person name="Devon K."/>
            <person name="Cuomo C."/>
            <person name="Jaffe D."/>
            <person name="Butler J."/>
            <person name="Alvarez P."/>
            <person name="Gnerre S."/>
            <person name="Grabherr M."/>
            <person name="Mauceli E."/>
            <person name="Brockman W."/>
            <person name="Young S."/>
            <person name="LaButti K."/>
            <person name="Sykes S."/>
            <person name="DeCaprio D."/>
            <person name="Crawford M."/>
            <person name="Koehrsen M."/>
            <person name="Engels R."/>
            <person name="Montgomery P."/>
            <person name="Pearson M."/>
            <person name="Howarth C."/>
            <person name="Larson L."/>
            <person name="White J."/>
            <person name="Zeng Q."/>
            <person name="Kodira C."/>
            <person name="Yandava C."/>
            <person name="Alvarado L."/>
            <person name="O'Leary S."/>
            <person name="Szabo L."/>
            <person name="Dean R."/>
            <person name="Schein J."/>
        </authorList>
    </citation>
    <scope>NUCLEOTIDE SEQUENCE</scope>
    <source>
        <strain>CRL 75-36-700-3</strain>
    </source>
</reference>
<dbReference type="KEGG" id="pgr:PGTG_05914"/>
<proteinExistence type="predicted"/>
<evidence type="ECO:0000313" key="1">
    <source>
        <dbReference type="EMBL" id="EFP79593.1"/>
    </source>
</evidence>
<dbReference type="VEuPathDB" id="FungiDB:PGTG_05914"/>
<accession>E3K622</accession>
<dbReference type="InParanoid" id="E3K622"/>
<dbReference type="AlphaFoldDB" id="E3K622"/>
<dbReference type="RefSeq" id="XP_003324012.1">
    <property type="nucleotide sequence ID" value="XM_003323964.1"/>
</dbReference>
<dbReference type="EMBL" id="DS178273">
    <property type="protein sequence ID" value="EFP79593.1"/>
    <property type="molecule type" value="Genomic_DNA"/>
</dbReference>
<reference evidence="2" key="2">
    <citation type="journal article" date="2011" name="Proc. Natl. Acad. Sci. U.S.A.">
        <title>Obligate biotrophy features unraveled by the genomic analysis of rust fungi.</title>
        <authorList>
            <person name="Duplessis S."/>
            <person name="Cuomo C.A."/>
            <person name="Lin Y.-C."/>
            <person name="Aerts A."/>
            <person name="Tisserant E."/>
            <person name="Veneault-Fourrey C."/>
            <person name="Joly D.L."/>
            <person name="Hacquard S."/>
            <person name="Amselem J."/>
            <person name="Cantarel B.L."/>
            <person name="Chiu R."/>
            <person name="Coutinho P.M."/>
            <person name="Feau N."/>
            <person name="Field M."/>
            <person name="Frey P."/>
            <person name="Gelhaye E."/>
            <person name="Goldberg J."/>
            <person name="Grabherr M.G."/>
            <person name="Kodira C.D."/>
            <person name="Kohler A."/>
            <person name="Kuees U."/>
            <person name="Lindquist E.A."/>
            <person name="Lucas S.M."/>
            <person name="Mago R."/>
            <person name="Mauceli E."/>
            <person name="Morin E."/>
            <person name="Murat C."/>
            <person name="Pangilinan J.L."/>
            <person name="Park R."/>
            <person name="Pearson M."/>
            <person name="Quesneville H."/>
            <person name="Rouhier N."/>
            <person name="Sakthikumar S."/>
            <person name="Salamov A.A."/>
            <person name="Schmutz J."/>
            <person name="Selles B."/>
            <person name="Shapiro H."/>
            <person name="Tanguay P."/>
            <person name="Tuskan G.A."/>
            <person name="Henrissat B."/>
            <person name="Van de Peer Y."/>
            <person name="Rouze P."/>
            <person name="Ellis J.G."/>
            <person name="Dodds P.N."/>
            <person name="Schein J.E."/>
            <person name="Zhong S."/>
            <person name="Hamelin R.C."/>
            <person name="Grigoriev I.V."/>
            <person name="Szabo L.J."/>
            <person name="Martin F."/>
        </authorList>
    </citation>
    <scope>NUCLEOTIDE SEQUENCE [LARGE SCALE GENOMIC DNA]</scope>
    <source>
        <strain evidence="2">CRL 75-36-700-3 / race SCCL</strain>
    </source>
</reference>
<keyword evidence="2" id="KW-1185">Reference proteome</keyword>
<dbReference type="GeneID" id="10531428"/>
<organism evidence="1 2">
    <name type="scientific">Puccinia graminis f. sp. tritici (strain CRL 75-36-700-3 / race SCCL)</name>
    <name type="common">Black stem rust fungus</name>
    <dbReference type="NCBI Taxonomy" id="418459"/>
    <lineage>
        <taxon>Eukaryota</taxon>
        <taxon>Fungi</taxon>
        <taxon>Dikarya</taxon>
        <taxon>Basidiomycota</taxon>
        <taxon>Pucciniomycotina</taxon>
        <taxon>Pucciniomycetes</taxon>
        <taxon>Pucciniales</taxon>
        <taxon>Pucciniaceae</taxon>
        <taxon>Puccinia</taxon>
    </lineage>
</organism>
<gene>
    <name evidence="1" type="ORF">PGTG_05914</name>
</gene>
<name>E3K622_PUCGT</name>
<dbReference type="Proteomes" id="UP000008783">
    <property type="component" value="Unassembled WGS sequence"/>
</dbReference>
<evidence type="ECO:0000313" key="2">
    <source>
        <dbReference type="Proteomes" id="UP000008783"/>
    </source>
</evidence>